<feature type="transmembrane region" description="Helical" evidence="1">
    <location>
        <begin position="33"/>
        <end position="54"/>
    </location>
</feature>
<keyword evidence="2" id="KW-1185">Reference proteome</keyword>
<proteinExistence type="predicted"/>
<evidence type="ECO:0000313" key="2">
    <source>
        <dbReference type="Proteomes" id="UP000095282"/>
    </source>
</evidence>
<keyword evidence="1" id="KW-0472">Membrane</keyword>
<dbReference type="AlphaFoldDB" id="A0A1I7U7D4"/>
<keyword evidence="1" id="KW-0812">Transmembrane</keyword>
<accession>A0A1I7U7D4</accession>
<keyword evidence="1" id="KW-1133">Transmembrane helix</keyword>
<sequence length="71" mass="7900">MAFPTISTVNIISFSSILPIFIVAQWSEVEGRVLLPVGMAPAFFECMFAVFFSITETKKTRVATILNRTNV</sequence>
<evidence type="ECO:0000313" key="3">
    <source>
        <dbReference type="WBParaSite" id="Csp11.Scaffold629.g15607.t1"/>
    </source>
</evidence>
<reference evidence="3" key="1">
    <citation type="submission" date="2016-11" db="UniProtKB">
        <authorList>
            <consortium name="WormBaseParasite"/>
        </authorList>
    </citation>
    <scope>IDENTIFICATION</scope>
</reference>
<dbReference type="Proteomes" id="UP000095282">
    <property type="component" value="Unplaced"/>
</dbReference>
<name>A0A1I7U7D4_9PELO</name>
<organism evidence="2 3">
    <name type="scientific">Caenorhabditis tropicalis</name>
    <dbReference type="NCBI Taxonomy" id="1561998"/>
    <lineage>
        <taxon>Eukaryota</taxon>
        <taxon>Metazoa</taxon>
        <taxon>Ecdysozoa</taxon>
        <taxon>Nematoda</taxon>
        <taxon>Chromadorea</taxon>
        <taxon>Rhabditida</taxon>
        <taxon>Rhabditina</taxon>
        <taxon>Rhabditomorpha</taxon>
        <taxon>Rhabditoidea</taxon>
        <taxon>Rhabditidae</taxon>
        <taxon>Peloderinae</taxon>
        <taxon>Caenorhabditis</taxon>
    </lineage>
</organism>
<feature type="transmembrane region" description="Helical" evidence="1">
    <location>
        <begin position="7"/>
        <end position="27"/>
    </location>
</feature>
<dbReference type="WBParaSite" id="Csp11.Scaffold629.g15607.t1">
    <property type="protein sequence ID" value="Csp11.Scaffold629.g15607.t1"/>
    <property type="gene ID" value="Csp11.Scaffold629.g15607"/>
</dbReference>
<protein>
    <submittedName>
        <fullName evidence="3">7TM_GPCR_Srx domain-containing protein</fullName>
    </submittedName>
</protein>
<evidence type="ECO:0000256" key="1">
    <source>
        <dbReference type="SAM" id="Phobius"/>
    </source>
</evidence>